<evidence type="ECO:0000313" key="1">
    <source>
        <dbReference type="EMBL" id="CBI01885.1"/>
    </source>
</evidence>
<dbReference type="AlphaFoldDB" id="E6Q4G3"/>
<reference evidence="1" key="1">
    <citation type="submission" date="2009-10" db="EMBL/GenBank/DDBJ databases">
        <title>Diversity of trophic interactions inside an arsenic-rich microbial ecosystem.</title>
        <authorList>
            <person name="Bertin P.N."/>
            <person name="Heinrich-Salmeron A."/>
            <person name="Pelletier E."/>
            <person name="Goulhen-Chollet F."/>
            <person name="Arsene-Ploetze F."/>
            <person name="Gallien S."/>
            <person name="Calteau A."/>
            <person name="Vallenet D."/>
            <person name="Casiot C."/>
            <person name="Chane-Woon-Ming B."/>
            <person name="Giloteaux L."/>
            <person name="Barakat M."/>
            <person name="Bonnefoy V."/>
            <person name="Bruneel O."/>
            <person name="Chandler M."/>
            <person name="Cleiss J."/>
            <person name="Duran R."/>
            <person name="Elbaz-Poulichet F."/>
            <person name="Fonknechten N."/>
            <person name="Lauga B."/>
            <person name="Mornico D."/>
            <person name="Ortet P."/>
            <person name="Schaeffer C."/>
            <person name="Siguier P."/>
            <person name="Alexander Thil Smith A."/>
            <person name="Van Dorsselaer A."/>
            <person name="Weissenbach J."/>
            <person name="Medigue C."/>
            <person name="Le Paslier D."/>
        </authorList>
    </citation>
    <scope>NUCLEOTIDE SEQUENCE</scope>
</reference>
<name>E6Q4G3_9ZZZZ</name>
<proteinExistence type="predicted"/>
<accession>E6Q4G3</accession>
<organism evidence="1">
    <name type="scientific">mine drainage metagenome</name>
    <dbReference type="NCBI Taxonomy" id="410659"/>
    <lineage>
        <taxon>unclassified sequences</taxon>
        <taxon>metagenomes</taxon>
        <taxon>ecological metagenomes</taxon>
    </lineage>
</organism>
<protein>
    <submittedName>
        <fullName evidence="1">Uncharacterized protein</fullName>
    </submittedName>
</protein>
<dbReference type="EMBL" id="CABO01000028">
    <property type="protein sequence ID" value="CBI01885.1"/>
    <property type="molecule type" value="Genomic_DNA"/>
</dbReference>
<sequence length="65" mass="6678">MPFPSRIPSISGWSSARSFLVGAFGARKAGTRTISNQNPSAKAGQLHSASVFSFLPPSSVGALSV</sequence>
<gene>
    <name evidence="1" type="ORF">CARN4_2080</name>
</gene>
<comment type="caution">
    <text evidence="1">The sequence shown here is derived from an EMBL/GenBank/DDBJ whole genome shotgun (WGS) entry which is preliminary data.</text>
</comment>